<organism evidence="1 2">
    <name type="scientific">Araneus ventricosus</name>
    <name type="common">Orbweaver spider</name>
    <name type="synonym">Epeira ventricosa</name>
    <dbReference type="NCBI Taxonomy" id="182803"/>
    <lineage>
        <taxon>Eukaryota</taxon>
        <taxon>Metazoa</taxon>
        <taxon>Ecdysozoa</taxon>
        <taxon>Arthropoda</taxon>
        <taxon>Chelicerata</taxon>
        <taxon>Arachnida</taxon>
        <taxon>Araneae</taxon>
        <taxon>Araneomorphae</taxon>
        <taxon>Entelegynae</taxon>
        <taxon>Araneoidea</taxon>
        <taxon>Araneidae</taxon>
        <taxon>Araneus</taxon>
    </lineage>
</organism>
<reference evidence="1 2" key="1">
    <citation type="journal article" date="2019" name="Sci. Rep.">
        <title>Orb-weaving spider Araneus ventricosus genome elucidates the spidroin gene catalogue.</title>
        <authorList>
            <person name="Kono N."/>
            <person name="Nakamura H."/>
            <person name="Ohtoshi R."/>
            <person name="Moran D.A.P."/>
            <person name="Shinohara A."/>
            <person name="Yoshida Y."/>
            <person name="Fujiwara M."/>
            <person name="Mori M."/>
            <person name="Tomita M."/>
            <person name="Arakawa K."/>
        </authorList>
    </citation>
    <scope>NUCLEOTIDE SEQUENCE [LARGE SCALE GENOMIC DNA]</scope>
</reference>
<evidence type="ECO:0000313" key="2">
    <source>
        <dbReference type="Proteomes" id="UP000499080"/>
    </source>
</evidence>
<name>A0A4Y2W986_ARAVE</name>
<proteinExistence type="predicted"/>
<comment type="caution">
    <text evidence="1">The sequence shown here is derived from an EMBL/GenBank/DDBJ whole genome shotgun (WGS) entry which is preliminary data.</text>
</comment>
<keyword evidence="2" id="KW-1185">Reference proteome</keyword>
<dbReference type="AlphaFoldDB" id="A0A4Y2W986"/>
<dbReference type="EMBL" id="BGPR01057027">
    <property type="protein sequence ID" value="GBO33461.1"/>
    <property type="molecule type" value="Genomic_DNA"/>
</dbReference>
<accession>A0A4Y2W986</accession>
<sequence length="145" mass="15585">MCRRRGIAAPYDSILAVTGGGQTMRIFYAPSSRIRRRLRILLRYLFVTRCCHDGGDKIMYNSAHRALTTSCASNMARSVSLASAISSGGIGGVGIEAADGRRCDGVSYIYAALYMRAISIISKNEGIKQATSLPLIMSGAMAARQ</sequence>
<dbReference type="Proteomes" id="UP000499080">
    <property type="component" value="Unassembled WGS sequence"/>
</dbReference>
<protein>
    <submittedName>
        <fullName evidence="1">Uncharacterized protein</fullName>
    </submittedName>
</protein>
<gene>
    <name evidence="1" type="ORF">AVEN_253882_1</name>
</gene>
<evidence type="ECO:0000313" key="1">
    <source>
        <dbReference type="EMBL" id="GBO33461.1"/>
    </source>
</evidence>